<dbReference type="GO" id="GO:0004622">
    <property type="term" value="F:phosphatidylcholine lysophospholipase activity"/>
    <property type="evidence" value="ECO:0007669"/>
    <property type="project" value="TreeGrafter"/>
</dbReference>
<evidence type="ECO:0000313" key="2">
    <source>
        <dbReference type="EMBL" id="OFI06990.1"/>
    </source>
</evidence>
<dbReference type="EC" id="3.1.1.1" evidence="2"/>
<comment type="caution">
    <text evidence="2">The sequence shown here is derived from an EMBL/GenBank/DDBJ whole genome shotgun (WGS) entry which is preliminary data.</text>
</comment>
<keyword evidence="2" id="KW-0378">Hydrolase</keyword>
<protein>
    <submittedName>
        <fullName evidence="2">Esterase TesA</fullName>
        <ecNumber evidence="2">3.1.1.1</ecNumber>
    </submittedName>
</protein>
<name>A0A1E8F0P5_9CLOT</name>
<accession>A0A1E8F0P5</accession>
<evidence type="ECO:0000313" key="3">
    <source>
        <dbReference type="Proteomes" id="UP000175744"/>
    </source>
</evidence>
<sequence length="202" mass="23306">MKIICIGDSLTYGFGVNSGECWVDLLRNKLNLEIINKGINGDTTFGILKRRFEDIYNYKPSYVILMGGSNDFFLGYSIKDVVNNISTLLNELKEKSITPILALQPPILTDMAEVFWCDDSLNYKEVKNNVLKYVNWAKEYTTRNNILLINFHDKFNLIKEDIHKYYSDGLHLNSKGNKIMFTIAFESLKNSINISNRLLNKK</sequence>
<dbReference type="AlphaFoldDB" id="A0A1E8F0P5"/>
<feature type="domain" description="SGNH hydrolase-type esterase" evidence="1">
    <location>
        <begin position="5"/>
        <end position="179"/>
    </location>
</feature>
<dbReference type="InterPro" id="IPR051532">
    <property type="entry name" value="Ester_Hydrolysis_Enzymes"/>
</dbReference>
<dbReference type="PANTHER" id="PTHR30383:SF5">
    <property type="entry name" value="SGNH HYDROLASE-TYPE ESTERASE DOMAIN-CONTAINING PROTEIN"/>
    <property type="match status" value="1"/>
</dbReference>
<dbReference type="EMBL" id="LZFO01000006">
    <property type="protein sequence ID" value="OFI06990.1"/>
    <property type="molecule type" value="Genomic_DNA"/>
</dbReference>
<dbReference type="STRING" id="1121290.CLAOCE_05760"/>
<reference evidence="2 3" key="1">
    <citation type="submission" date="2016-06" db="EMBL/GenBank/DDBJ databases">
        <title>Genome sequence of Clostridium acetireducens DSM 10703.</title>
        <authorList>
            <person name="Poehlein A."/>
            <person name="Fluechter S."/>
            <person name="Duerre P."/>
            <person name="Daniel R."/>
        </authorList>
    </citation>
    <scope>NUCLEOTIDE SEQUENCE [LARGE SCALE GENOMIC DNA]</scope>
    <source>
        <strain evidence="2 3">DSM 10703</strain>
    </source>
</reference>
<dbReference type="Pfam" id="PF13472">
    <property type="entry name" value="Lipase_GDSL_2"/>
    <property type="match status" value="1"/>
</dbReference>
<organism evidence="2 3">
    <name type="scientific">Clostridium acetireducens DSM 10703</name>
    <dbReference type="NCBI Taxonomy" id="1121290"/>
    <lineage>
        <taxon>Bacteria</taxon>
        <taxon>Bacillati</taxon>
        <taxon>Bacillota</taxon>
        <taxon>Clostridia</taxon>
        <taxon>Eubacteriales</taxon>
        <taxon>Clostridiaceae</taxon>
        <taxon>Clostridium</taxon>
    </lineage>
</organism>
<dbReference type="InterPro" id="IPR036514">
    <property type="entry name" value="SGNH_hydro_sf"/>
</dbReference>
<dbReference type="InterPro" id="IPR013830">
    <property type="entry name" value="SGNH_hydro"/>
</dbReference>
<dbReference type="PANTHER" id="PTHR30383">
    <property type="entry name" value="THIOESTERASE 1/PROTEASE 1/LYSOPHOSPHOLIPASE L1"/>
    <property type="match status" value="1"/>
</dbReference>
<proteinExistence type="predicted"/>
<dbReference type="GO" id="GO:0106435">
    <property type="term" value="F:carboxylesterase activity"/>
    <property type="evidence" value="ECO:0007669"/>
    <property type="project" value="UniProtKB-EC"/>
</dbReference>
<dbReference type="Proteomes" id="UP000175744">
    <property type="component" value="Unassembled WGS sequence"/>
</dbReference>
<dbReference type="Gene3D" id="3.40.50.1110">
    <property type="entry name" value="SGNH hydrolase"/>
    <property type="match status" value="1"/>
</dbReference>
<dbReference type="RefSeq" id="WP_070109540.1">
    <property type="nucleotide sequence ID" value="NZ_LZFO01000006.1"/>
</dbReference>
<gene>
    <name evidence="2" type="primary">tesA</name>
    <name evidence="2" type="ORF">CLOACE_05760</name>
</gene>
<evidence type="ECO:0000259" key="1">
    <source>
        <dbReference type="Pfam" id="PF13472"/>
    </source>
</evidence>
<dbReference type="SUPFAM" id="SSF52266">
    <property type="entry name" value="SGNH hydrolase"/>
    <property type="match status" value="1"/>
</dbReference>
<keyword evidence="3" id="KW-1185">Reference proteome</keyword>
<dbReference type="OrthoDB" id="9777593at2"/>